<name>A0A9P1N769_9PELO</name>
<feature type="region of interest" description="Disordered" evidence="1">
    <location>
        <begin position="855"/>
        <end position="921"/>
    </location>
</feature>
<dbReference type="PANTHER" id="PTHR22921:SF27">
    <property type="entry name" value="C2H2-TYPE DOMAIN-CONTAINING PROTEIN-RELATED"/>
    <property type="match status" value="1"/>
</dbReference>
<comment type="caution">
    <text evidence="2">The sequence shown here is derived from an EMBL/GenBank/DDBJ whole genome shotgun (WGS) entry which is preliminary data.</text>
</comment>
<feature type="compositionally biased region" description="Acidic residues" evidence="1">
    <location>
        <begin position="865"/>
        <end position="882"/>
    </location>
</feature>
<feature type="compositionally biased region" description="Acidic residues" evidence="1">
    <location>
        <begin position="87"/>
        <end position="113"/>
    </location>
</feature>
<dbReference type="PANTHER" id="PTHR22921">
    <property type="entry name" value="PROTEIN CBG20088-RELATED"/>
    <property type="match status" value="1"/>
</dbReference>
<sequence length="1296" mass="145436">MGRDRTKYMRGRINLMHPSNMERETDAVESMDESDIEDYGDQDCSMNEHFEEDETNFEAEDLENGSDEEENGVELLEIDEIQLGQDAEIENEYEYDDLSDDDEEDSEDVEEDSERSSSPTRHDDCPDPDRLSSKLEKLNDKQLVALLTALQSKESTEAFKKRLLMFDSVTERKELLDVWNLSKSRYTNFEICNNCGSSTNDSDRCSKPECIAVNAKKLVVTKLDVIQQITHIVEKYLPDILDLRAALKSGMKIAHNLSSGYFSQLWKHEKDSIDLSLHCTTDGVRPKGNTKKKMWPFVLSIVDLPVHIRQKASSMILPCLISGDENPSTKAFNAVLSILEDDLSNMSNGLIIGGHKFTFNLTSCTSDQPAKRNLFGFYAPNAACSCFYCLGVGTTYKKNGDERYVHRMNKYKKDSEKGRYGMKKLLARILDYLTPWDCIIDVLHNFSEGVITLVLLEMFRKAKLRSNLFEINENMIRLILKQVFAPKIYQRCGGFRNGTDKSTFFRIYLLLAILKSEEKPECQLAVISLGLLLNQMYTDCETIDGFYSDVCSCLAAVLQHFSETYIPTKTHEIVFHLPYVATKFGNIATLSTEMYESFYHYIISEYNSQITTNFVEMVGTRFILLNVAERELVDRRKHGASLIVTEMIKECGLEVQQVSKCGKIKELKQEDANFVGSLRCYGTLKLPLGTLRSSSYTNKSEDIIFFEFNRINQCGKFILYTTEKGVLVELFKENDYGDRFVDLENNFARLNPMFSLHGAKLLHHLKNFGGIKFGQEGGDRVWIDRTQIHGIGAKLSFGNDLCYLQLTVTTATRMSTRAERMKAFLKNRINVRPPHRDAEQHAQKLKEYFLEREEMDTRKRRRDGDDEDDDDYEPYSDKEDQELFPSIAGKKLQDQRKQKRVEEKQSRKRGGREKKKVDDGESIVSATALAGGGSATPSVSAAELAGRGSAAELAGGGSTTELAGGGSTTELAGGGSTTELAGGGSATSSISATELAGGGSATSSISASGPAVHPIVIVPTRNIDSTQSLTGEHPKQDKLSTKGRYKIIAVAKACFFNFKENRAYDDIAIKSKKTAKIRGSAIFDLQDGLKLAENCTGPMKEVALANVVNELSEQLERLLMTQSNTDCCYLDFSNPSSSVFLLKNGRIYDMMTYIDDDLIERCSGKNIKQISSEVARSTFKDSVYNAEEMLVGMSATINGSRKYVDIGKNPLKIMAEFVVSITRECTCLDPFGLSRTTIRQVISDMLSTARKELRKLEGGEKKIKESCDALKDFLAQNPGLEEKVEQYSAEDFADVE</sequence>
<feature type="compositionally biased region" description="Basic and acidic residues" evidence="1">
    <location>
        <begin position="120"/>
        <end position="132"/>
    </location>
</feature>
<dbReference type="Pfam" id="PF06869">
    <property type="entry name" value="DUF1258"/>
    <property type="match status" value="1"/>
</dbReference>
<keyword evidence="3" id="KW-1185">Reference proteome</keyword>
<feature type="compositionally biased region" description="Acidic residues" evidence="1">
    <location>
        <begin position="50"/>
        <end position="80"/>
    </location>
</feature>
<dbReference type="InterPro" id="IPR009667">
    <property type="entry name" value="DUF1258"/>
</dbReference>
<evidence type="ECO:0000313" key="3">
    <source>
        <dbReference type="Proteomes" id="UP001152747"/>
    </source>
</evidence>
<feature type="region of interest" description="Disordered" evidence="1">
    <location>
        <begin position="951"/>
        <end position="988"/>
    </location>
</feature>
<dbReference type="Proteomes" id="UP001152747">
    <property type="component" value="Unassembled WGS sequence"/>
</dbReference>
<feature type="compositionally biased region" description="Acidic residues" evidence="1">
    <location>
        <begin position="27"/>
        <end position="41"/>
    </location>
</feature>
<gene>
    <name evidence="2" type="ORF">CAMP_LOCUS12964</name>
</gene>
<proteinExistence type="predicted"/>
<evidence type="ECO:0000256" key="1">
    <source>
        <dbReference type="SAM" id="MobiDB-lite"/>
    </source>
</evidence>
<feature type="compositionally biased region" description="Basic and acidic residues" evidence="1">
    <location>
        <begin position="891"/>
        <end position="905"/>
    </location>
</feature>
<organism evidence="2 3">
    <name type="scientific">Caenorhabditis angaria</name>
    <dbReference type="NCBI Taxonomy" id="860376"/>
    <lineage>
        <taxon>Eukaryota</taxon>
        <taxon>Metazoa</taxon>
        <taxon>Ecdysozoa</taxon>
        <taxon>Nematoda</taxon>
        <taxon>Chromadorea</taxon>
        <taxon>Rhabditida</taxon>
        <taxon>Rhabditina</taxon>
        <taxon>Rhabditomorpha</taxon>
        <taxon>Rhabditoidea</taxon>
        <taxon>Rhabditidae</taxon>
        <taxon>Peloderinae</taxon>
        <taxon>Caenorhabditis</taxon>
    </lineage>
</organism>
<dbReference type="OrthoDB" id="5869659at2759"/>
<dbReference type="EMBL" id="CANHGI010000005">
    <property type="protein sequence ID" value="CAI5450327.1"/>
    <property type="molecule type" value="Genomic_DNA"/>
</dbReference>
<evidence type="ECO:0000313" key="2">
    <source>
        <dbReference type="EMBL" id="CAI5450327.1"/>
    </source>
</evidence>
<protein>
    <submittedName>
        <fullName evidence="2">Uncharacterized protein</fullName>
    </submittedName>
</protein>
<feature type="region of interest" description="Disordered" evidence="1">
    <location>
        <begin position="1"/>
        <end position="132"/>
    </location>
</feature>
<accession>A0A9P1N769</accession>
<feature type="compositionally biased region" description="Gly residues" evidence="1">
    <location>
        <begin position="954"/>
        <end position="985"/>
    </location>
</feature>
<reference evidence="2" key="1">
    <citation type="submission" date="2022-11" db="EMBL/GenBank/DDBJ databases">
        <authorList>
            <person name="Kikuchi T."/>
        </authorList>
    </citation>
    <scope>NUCLEOTIDE SEQUENCE</scope>
    <source>
        <strain evidence="2">PS1010</strain>
    </source>
</reference>